<evidence type="ECO:0000256" key="7">
    <source>
        <dbReference type="ARBA" id="ARBA00022898"/>
    </source>
</evidence>
<keyword evidence="4 11" id="KW-0004">4Fe-4S</keyword>
<dbReference type="NCBIfam" id="TIGR00238">
    <property type="entry name" value="KamA family radical SAM protein"/>
    <property type="match status" value="1"/>
</dbReference>
<dbReference type="GO" id="GO:0051539">
    <property type="term" value="F:4 iron, 4 sulfur cluster binding"/>
    <property type="evidence" value="ECO:0007669"/>
    <property type="project" value="UniProtKB-KW"/>
</dbReference>
<evidence type="ECO:0000313" key="14">
    <source>
        <dbReference type="EMBL" id="SMO38378.1"/>
    </source>
</evidence>
<evidence type="ECO:0000256" key="12">
    <source>
        <dbReference type="PIRSR" id="PIRSR603739-50"/>
    </source>
</evidence>
<evidence type="ECO:0000256" key="9">
    <source>
        <dbReference type="ARBA" id="ARBA00023014"/>
    </source>
</evidence>
<gene>
    <name evidence="14" type="ORF">SAMN06269117_102126</name>
</gene>
<feature type="binding site" evidence="11">
    <location>
        <position position="112"/>
    </location>
    <ligand>
        <name>[4Fe-4S] cluster</name>
        <dbReference type="ChEBI" id="CHEBI:49883"/>
        <note>4Fe-4S-S-AdoMet</note>
    </ligand>
</feature>
<feature type="binding site" evidence="11">
    <location>
        <position position="109"/>
    </location>
    <ligand>
        <name>[4Fe-4S] cluster</name>
        <dbReference type="ChEBI" id="CHEBI:49883"/>
        <note>4Fe-4S-S-AdoMet</note>
    </ligand>
</feature>
<evidence type="ECO:0000256" key="4">
    <source>
        <dbReference type="ARBA" id="ARBA00022485"/>
    </source>
</evidence>
<evidence type="ECO:0000256" key="8">
    <source>
        <dbReference type="ARBA" id="ARBA00023004"/>
    </source>
</evidence>
<feature type="modified residue" description="N6-(pyridoxal phosphate)lysine" evidence="12">
    <location>
        <position position="318"/>
    </location>
</feature>
<evidence type="ECO:0000313" key="15">
    <source>
        <dbReference type="Proteomes" id="UP000317315"/>
    </source>
</evidence>
<feature type="domain" description="Radical SAM core" evidence="13">
    <location>
        <begin position="91"/>
        <end position="303"/>
    </location>
</feature>
<organism evidence="14 15">
    <name type="scientific">Balnearium lithotrophicum</name>
    <dbReference type="NCBI Taxonomy" id="223788"/>
    <lineage>
        <taxon>Bacteria</taxon>
        <taxon>Pseudomonadati</taxon>
        <taxon>Aquificota</taxon>
        <taxon>Aquificia</taxon>
        <taxon>Desulfurobacteriales</taxon>
        <taxon>Desulfurobacteriaceae</taxon>
        <taxon>Balnearium</taxon>
    </lineage>
</organism>
<dbReference type="SFLD" id="SFLDG01070">
    <property type="entry name" value="PLP-dependent"/>
    <property type="match status" value="1"/>
</dbReference>
<dbReference type="PIRSF" id="PIRSF004911">
    <property type="entry name" value="DUF160"/>
    <property type="match status" value="1"/>
</dbReference>
<keyword evidence="9 11" id="KW-0411">Iron-sulfur</keyword>
<evidence type="ECO:0000256" key="2">
    <source>
        <dbReference type="ARBA" id="ARBA00001966"/>
    </source>
</evidence>
<proteinExistence type="inferred from homology"/>
<keyword evidence="15" id="KW-1185">Reference proteome</keyword>
<dbReference type="GO" id="GO:0016853">
    <property type="term" value="F:isomerase activity"/>
    <property type="evidence" value="ECO:0007669"/>
    <property type="project" value="UniProtKB-KW"/>
</dbReference>
<name>A0A521AU43_9BACT</name>
<feature type="binding site" evidence="11">
    <location>
        <position position="105"/>
    </location>
    <ligand>
        <name>[4Fe-4S] cluster</name>
        <dbReference type="ChEBI" id="CHEBI:49883"/>
        <note>4Fe-4S-S-AdoMet</note>
    </ligand>
</feature>
<dbReference type="Gene3D" id="3.20.20.70">
    <property type="entry name" value="Aldolase class I"/>
    <property type="match status" value="1"/>
</dbReference>
<keyword evidence="7 12" id="KW-0663">Pyridoxal phosphate</keyword>
<reference evidence="14 15" key="1">
    <citation type="submission" date="2017-05" db="EMBL/GenBank/DDBJ databases">
        <authorList>
            <person name="Varghese N."/>
            <person name="Submissions S."/>
        </authorList>
    </citation>
    <scope>NUCLEOTIDE SEQUENCE [LARGE SCALE GENOMIC DNA]</scope>
    <source>
        <strain evidence="14 15">DSM 16304</strain>
    </source>
</reference>
<keyword evidence="10" id="KW-0413">Isomerase</keyword>
<dbReference type="InterPro" id="IPR013785">
    <property type="entry name" value="Aldolase_TIM"/>
</dbReference>
<comment type="cofactor">
    <cofactor evidence="2">
        <name>[4Fe-4S] cluster</name>
        <dbReference type="ChEBI" id="CHEBI:49883"/>
    </cofactor>
</comment>
<dbReference type="Pfam" id="PF04055">
    <property type="entry name" value="Radical_SAM"/>
    <property type="match status" value="1"/>
</dbReference>
<dbReference type="SFLD" id="SFLDS00029">
    <property type="entry name" value="Radical_SAM"/>
    <property type="match status" value="1"/>
</dbReference>
<dbReference type="EMBL" id="FXTM01000002">
    <property type="protein sequence ID" value="SMO38378.1"/>
    <property type="molecule type" value="Genomic_DNA"/>
</dbReference>
<dbReference type="SUPFAM" id="SSF102114">
    <property type="entry name" value="Radical SAM enzymes"/>
    <property type="match status" value="1"/>
</dbReference>
<dbReference type="InterPro" id="IPR003739">
    <property type="entry name" value="Lys_aminomutase/Glu_NH3_mut"/>
</dbReference>
<accession>A0A521AU43</accession>
<evidence type="ECO:0000259" key="13">
    <source>
        <dbReference type="PROSITE" id="PS51918"/>
    </source>
</evidence>
<dbReference type="CDD" id="cd01335">
    <property type="entry name" value="Radical_SAM"/>
    <property type="match status" value="1"/>
</dbReference>
<dbReference type="InterPro" id="IPR007197">
    <property type="entry name" value="rSAM"/>
</dbReference>
<dbReference type="InterPro" id="IPR058240">
    <property type="entry name" value="rSAM_sf"/>
</dbReference>
<keyword evidence="6 11" id="KW-0479">Metal-binding</keyword>
<dbReference type="PANTHER" id="PTHR30538">
    <property type="entry name" value="LYSINE 2,3-AMINOMUTASE-RELATED"/>
    <property type="match status" value="1"/>
</dbReference>
<dbReference type="Proteomes" id="UP000317315">
    <property type="component" value="Unassembled WGS sequence"/>
</dbReference>
<comment type="similarity">
    <text evidence="3">Belongs to the radical SAM superfamily. KamA family.</text>
</comment>
<dbReference type="PROSITE" id="PS51918">
    <property type="entry name" value="RADICAL_SAM"/>
    <property type="match status" value="1"/>
</dbReference>
<dbReference type="AlphaFoldDB" id="A0A521AU43"/>
<keyword evidence="8" id="KW-0408">Iron</keyword>
<evidence type="ECO:0000256" key="11">
    <source>
        <dbReference type="PIRSR" id="PIRSR004911-1"/>
    </source>
</evidence>
<evidence type="ECO:0000256" key="3">
    <source>
        <dbReference type="ARBA" id="ARBA00008703"/>
    </source>
</evidence>
<keyword evidence="5" id="KW-0949">S-adenosyl-L-methionine</keyword>
<sequence>MGGSLSRVLTELSDVESHINLSKEEKRAFKEVVPVFPFSSSLYYLKLASRSKAVRRMLLPSLEEIDEEIQSPGELDPLCEERDKKTPFLTHRYPDRVLIVTTNFCPVLCRFCMRKRNWLKPKFFIDEGEIEKALSYIKENPKVRDVLISGGDPLTLPLERLERLLSGLERIEHVDIVRIGTRIPIVDPERLFDENLLNVLERGKKVWINTHFNHPDEITEVSKEAVGRLLERRIPVNNQTVLLKGVNDNVDTLTELFSRLQRIKVRPYYLFHCDPVKGVMHFSTTITLGVEIVKELFKRLSPLAIPYYAVDGPGGLGKVPVMPKRFRKIKDGYIFESFNGKKFFMEDR</sequence>
<evidence type="ECO:0000256" key="5">
    <source>
        <dbReference type="ARBA" id="ARBA00022691"/>
    </source>
</evidence>
<protein>
    <submittedName>
        <fullName evidence="14">Lysine 2,3-aminomutase</fullName>
    </submittedName>
</protein>
<evidence type="ECO:0000256" key="10">
    <source>
        <dbReference type="ARBA" id="ARBA00023235"/>
    </source>
</evidence>
<dbReference type="PANTHER" id="PTHR30538:SF1">
    <property type="entry name" value="L-LYSINE 2,3-AMINOMUTASE"/>
    <property type="match status" value="1"/>
</dbReference>
<evidence type="ECO:0000256" key="6">
    <source>
        <dbReference type="ARBA" id="ARBA00022723"/>
    </source>
</evidence>
<comment type="cofactor">
    <cofactor evidence="1 12">
        <name>pyridoxal 5'-phosphate</name>
        <dbReference type="ChEBI" id="CHEBI:597326"/>
    </cofactor>
</comment>
<evidence type="ECO:0000256" key="1">
    <source>
        <dbReference type="ARBA" id="ARBA00001933"/>
    </source>
</evidence>
<dbReference type="GO" id="GO:0046872">
    <property type="term" value="F:metal ion binding"/>
    <property type="evidence" value="ECO:0007669"/>
    <property type="project" value="UniProtKB-KW"/>
</dbReference>